<sequence>MVLQVSSYLLEVLSSHPLPLIRLPHLDGEGHRCSSSLFSLEMSSRKPPCQNSSQAAGASSL</sequence>
<feature type="compositionally biased region" description="Polar residues" evidence="1">
    <location>
        <begin position="49"/>
        <end position="61"/>
    </location>
</feature>
<keyword evidence="3" id="KW-1185">Reference proteome</keyword>
<evidence type="ECO:0000313" key="3">
    <source>
        <dbReference type="Proteomes" id="UP000008021"/>
    </source>
</evidence>
<dbReference type="HOGENOM" id="CLU_2926568_0_0_1"/>
<reference evidence="2" key="2">
    <citation type="submission" date="2018-05" db="EMBL/GenBank/DDBJ databases">
        <title>OmerRS3 (Oryza meridionalis Reference Sequence Version 3).</title>
        <authorList>
            <person name="Zhang J."/>
            <person name="Kudrna D."/>
            <person name="Lee S."/>
            <person name="Talag J."/>
            <person name="Welchert J."/>
            <person name="Wing R.A."/>
        </authorList>
    </citation>
    <scope>NUCLEOTIDE SEQUENCE [LARGE SCALE GENOMIC DNA]</scope>
    <source>
        <strain evidence="2">cv. OR44</strain>
    </source>
</reference>
<dbReference type="EnsemblPlants" id="OMERI02G23910.1">
    <property type="protein sequence ID" value="OMERI02G23910.1"/>
    <property type="gene ID" value="OMERI02G23910"/>
</dbReference>
<reference evidence="2" key="1">
    <citation type="submission" date="2015-04" db="UniProtKB">
        <authorList>
            <consortium name="EnsemblPlants"/>
        </authorList>
    </citation>
    <scope>IDENTIFICATION</scope>
</reference>
<protein>
    <submittedName>
        <fullName evidence="2">Uncharacterized protein</fullName>
    </submittedName>
</protein>
<name>A0A0E0CNJ3_9ORYZ</name>
<feature type="region of interest" description="Disordered" evidence="1">
    <location>
        <begin position="42"/>
        <end position="61"/>
    </location>
</feature>
<evidence type="ECO:0000256" key="1">
    <source>
        <dbReference type="SAM" id="MobiDB-lite"/>
    </source>
</evidence>
<dbReference type="Proteomes" id="UP000008021">
    <property type="component" value="Chromosome 2"/>
</dbReference>
<organism evidence="2">
    <name type="scientific">Oryza meridionalis</name>
    <dbReference type="NCBI Taxonomy" id="40149"/>
    <lineage>
        <taxon>Eukaryota</taxon>
        <taxon>Viridiplantae</taxon>
        <taxon>Streptophyta</taxon>
        <taxon>Embryophyta</taxon>
        <taxon>Tracheophyta</taxon>
        <taxon>Spermatophyta</taxon>
        <taxon>Magnoliopsida</taxon>
        <taxon>Liliopsida</taxon>
        <taxon>Poales</taxon>
        <taxon>Poaceae</taxon>
        <taxon>BOP clade</taxon>
        <taxon>Oryzoideae</taxon>
        <taxon>Oryzeae</taxon>
        <taxon>Oryzinae</taxon>
        <taxon>Oryza</taxon>
    </lineage>
</organism>
<proteinExistence type="predicted"/>
<dbReference type="AlphaFoldDB" id="A0A0E0CNJ3"/>
<dbReference type="Gramene" id="OMERI02G23910.1">
    <property type="protein sequence ID" value="OMERI02G23910.1"/>
    <property type="gene ID" value="OMERI02G23910"/>
</dbReference>
<accession>A0A0E0CNJ3</accession>
<evidence type="ECO:0000313" key="2">
    <source>
        <dbReference type="EnsemblPlants" id="OMERI02G23910.1"/>
    </source>
</evidence>